<evidence type="ECO:0000256" key="2">
    <source>
        <dbReference type="ARBA" id="ARBA00007118"/>
    </source>
</evidence>
<proteinExistence type="inferred from homology"/>
<dbReference type="InterPro" id="IPR000415">
    <property type="entry name" value="Nitroreductase-like"/>
</dbReference>
<evidence type="ECO:0000256" key="4">
    <source>
        <dbReference type="ARBA" id="ARBA00022643"/>
    </source>
</evidence>
<dbReference type="GO" id="GO:0016491">
    <property type="term" value="F:oxidoreductase activity"/>
    <property type="evidence" value="ECO:0007669"/>
    <property type="project" value="UniProtKB-KW"/>
</dbReference>
<dbReference type="PANTHER" id="PTHR43673:SF2">
    <property type="entry name" value="NITROREDUCTASE"/>
    <property type="match status" value="1"/>
</dbReference>
<dbReference type="Proteomes" id="UP000474296">
    <property type="component" value="Unassembled WGS sequence"/>
</dbReference>
<organism evidence="8 9">
    <name type="scientific">Spongiivirga citrea</name>
    <dbReference type="NCBI Taxonomy" id="1481457"/>
    <lineage>
        <taxon>Bacteria</taxon>
        <taxon>Pseudomonadati</taxon>
        <taxon>Bacteroidota</taxon>
        <taxon>Flavobacteriia</taxon>
        <taxon>Flavobacteriales</taxon>
        <taxon>Flavobacteriaceae</taxon>
        <taxon>Spongiivirga</taxon>
    </lineage>
</organism>
<keyword evidence="3" id="KW-0285">Flavoprotein</keyword>
<accession>A0A6M0CG04</accession>
<evidence type="ECO:0000313" key="8">
    <source>
        <dbReference type="EMBL" id="NER16765.1"/>
    </source>
</evidence>
<dbReference type="Pfam" id="PF00881">
    <property type="entry name" value="Nitroreductase"/>
    <property type="match status" value="1"/>
</dbReference>
<evidence type="ECO:0000256" key="3">
    <source>
        <dbReference type="ARBA" id="ARBA00022630"/>
    </source>
</evidence>
<dbReference type="CDD" id="cd02149">
    <property type="entry name" value="NfsB-like"/>
    <property type="match status" value="1"/>
</dbReference>
<keyword evidence="9" id="KW-1185">Reference proteome</keyword>
<feature type="domain" description="Nitroreductase" evidence="7">
    <location>
        <begin position="8"/>
        <end position="185"/>
    </location>
</feature>
<evidence type="ECO:0000256" key="5">
    <source>
        <dbReference type="ARBA" id="ARBA00022857"/>
    </source>
</evidence>
<comment type="caution">
    <text evidence="8">The sequence shown here is derived from an EMBL/GenBank/DDBJ whole genome shotgun (WGS) entry which is preliminary data.</text>
</comment>
<dbReference type="Gene3D" id="3.40.109.10">
    <property type="entry name" value="NADH Oxidase"/>
    <property type="match status" value="1"/>
</dbReference>
<evidence type="ECO:0000313" key="9">
    <source>
        <dbReference type="Proteomes" id="UP000474296"/>
    </source>
</evidence>
<keyword evidence="6" id="KW-0560">Oxidoreductase</keyword>
<dbReference type="InterPro" id="IPR029479">
    <property type="entry name" value="Nitroreductase"/>
</dbReference>
<sequence length="210" mass="24121">MSIIESLEWRYAVKKFDVNKNLSEEQIATIKNAFNLTATSYGLQPVKLIIIKDRLIKEALVPHSWQQQQVADASHLLIFAIEKGIDSDYITSYFNRVKKVRNTPDVVLDPFKESLIDSFKEKNREEVNEWATKQAYLAMGNLLTVCAIEKIDACPMEGFIPEEYDRILSLEEKGLSAVLVMPVGYRADDDMFSDFKKVRKELHDSIITIQ</sequence>
<dbReference type="PANTHER" id="PTHR43673">
    <property type="entry name" value="NAD(P)H NITROREDUCTASE YDGI-RELATED"/>
    <property type="match status" value="1"/>
</dbReference>
<evidence type="ECO:0000256" key="6">
    <source>
        <dbReference type="ARBA" id="ARBA00023002"/>
    </source>
</evidence>
<dbReference type="InterPro" id="IPR033878">
    <property type="entry name" value="NfsB-like"/>
</dbReference>
<dbReference type="SUPFAM" id="SSF55469">
    <property type="entry name" value="FMN-dependent nitroreductase-like"/>
    <property type="match status" value="1"/>
</dbReference>
<name>A0A6M0CG04_9FLAO</name>
<dbReference type="RefSeq" id="WP_164030246.1">
    <property type="nucleotide sequence ID" value="NZ_JAABOQ010000002.1"/>
</dbReference>
<reference evidence="8 9" key="1">
    <citation type="submission" date="2020-01" db="EMBL/GenBank/DDBJ databases">
        <title>Spongiivirga citrea KCTC 32990T.</title>
        <authorList>
            <person name="Wang G."/>
        </authorList>
    </citation>
    <scope>NUCLEOTIDE SEQUENCE [LARGE SCALE GENOMIC DNA]</scope>
    <source>
        <strain evidence="8 9">KCTC 32990</strain>
    </source>
</reference>
<evidence type="ECO:0000256" key="1">
    <source>
        <dbReference type="ARBA" id="ARBA00001917"/>
    </source>
</evidence>
<comment type="cofactor">
    <cofactor evidence="1">
        <name>FMN</name>
        <dbReference type="ChEBI" id="CHEBI:58210"/>
    </cofactor>
</comment>
<protein>
    <submittedName>
        <fullName evidence="8">NAD(P)H-dependent oxidoreductase</fullName>
    </submittedName>
</protein>
<dbReference type="EMBL" id="JAABOQ010000002">
    <property type="protein sequence ID" value="NER16765.1"/>
    <property type="molecule type" value="Genomic_DNA"/>
</dbReference>
<comment type="similarity">
    <text evidence="2">Belongs to the nitroreductase family.</text>
</comment>
<keyword evidence="4" id="KW-0288">FMN</keyword>
<keyword evidence="5" id="KW-0521">NADP</keyword>
<evidence type="ECO:0000259" key="7">
    <source>
        <dbReference type="Pfam" id="PF00881"/>
    </source>
</evidence>
<dbReference type="AlphaFoldDB" id="A0A6M0CG04"/>
<gene>
    <name evidence="8" type="ORF">GWK10_06055</name>
</gene>